<comment type="subcellular location">
    <subcellularLocation>
        <location evidence="2">Cytoplasm</location>
    </subcellularLocation>
    <subcellularLocation>
        <location evidence="1">Nucleus</location>
    </subcellularLocation>
</comment>
<feature type="compositionally biased region" description="Low complexity" evidence="11">
    <location>
        <begin position="142"/>
        <end position="155"/>
    </location>
</feature>
<evidence type="ECO:0000313" key="12">
    <source>
        <dbReference type="EMBL" id="KAG5853146.1"/>
    </source>
</evidence>
<feature type="region of interest" description="Disordered" evidence="11">
    <location>
        <begin position="1"/>
        <end position="92"/>
    </location>
</feature>
<sequence>MCDQEKQSSAALVLANTDSADLSDTSSLSESDPEDSATPFDAEVENLSSSSSSSGEASPDRDPLGDRVGVGSGPGSRKPSFQLKGGSAGFSSRSQSIFDCLESAAKLASPGLGEDNVIDGTFLRPMPPPSHRKREEKREAAAGKPSSAAGAPESPTRSPRWTKYSLEDVPEISDQKNSQVALEYIQGLQREKGSLAVETQEPFVPAFNQDHTSSGDSKILFSRPGRRDEGQAAKDKAPEGCRPDGGRKQEVGLLHLEDPEEEPKPAEPSSGQRKRNSVSVEEEEDDGQQPSAVGFNCSRKVNRKKFRRGGEEEEAED</sequence>
<evidence type="ECO:0000256" key="11">
    <source>
        <dbReference type="SAM" id="MobiDB-lite"/>
    </source>
</evidence>
<evidence type="ECO:0000256" key="10">
    <source>
        <dbReference type="ARBA" id="ARBA00045970"/>
    </source>
</evidence>
<dbReference type="Proteomes" id="UP001044222">
    <property type="component" value="Unassembled WGS sequence"/>
</dbReference>
<evidence type="ECO:0000256" key="9">
    <source>
        <dbReference type="ARBA" id="ARBA00035304"/>
    </source>
</evidence>
<dbReference type="AlphaFoldDB" id="A0A9D3MSI7"/>
<feature type="region of interest" description="Disordered" evidence="11">
    <location>
        <begin position="109"/>
        <end position="178"/>
    </location>
</feature>
<dbReference type="Pfam" id="PF15264">
    <property type="entry name" value="TSSC4"/>
    <property type="match status" value="1"/>
</dbReference>
<dbReference type="PANTHER" id="PTHR13445">
    <property type="entry name" value="TUMOR SUPPRESSING SUBTRANSFERABLE CANDIDATE 4 TSSC4"/>
    <property type="match status" value="1"/>
</dbReference>
<evidence type="ECO:0000256" key="1">
    <source>
        <dbReference type="ARBA" id="ARBA00004123"/>
    </source>
</evidence>
<evidence type="ECO:0000256" key="2">
    <source>
        <dbReference type="ARBA" id="ARBA00004496"/>
    </source>
</evidence>
<proteinExistence type="inferred from homology"/>
<keyword evidence="13" id="KW-1185">Reference proteome</keyword>
<dbReference type="InterPro" id="IPR029338">
    <property type="entry name" value="TSSC4"/>
</dbReference>
<evidence type="ECO:0000256" key="8">
    <source>
        <dbReference type="ARBA" id="ARBA00023242"/>
    </source>
</evidence>
<keyword evidence="8" id="KW-0539">Nucleus</keyword>
<keyword evidence="7" id="KW-0508">mRNA splicing</keyword>
<dbReference type="GO" id="GO:0005737">
    <property type="term" value="C:cytoplasm"/>
    <property type="evidence" value="ECO:0007669"/>
    <property type="project" value="UniProtKB-SubCell"/>
</dbReference>
<dbReference type="GO" id="GO:0006397">
    <property type="term" value="P:mRNA processing"/>
    <property type="evidence" value="ECO:0007669"/>
    <property type="project" value="UniProtKB-KW"/>
</dbReference>
<evidence type="ECO:0000256" key="3">
    <source>
        <dbReference type="ARBA" id="ARBA00010362"/>
    </source>
</evidence>
<gene>
    <name evidence="12" type="ORF">ANANG_G00069980</name>
</gene>
<dbReference type="GO" id="GO:0005681">
    <property type="term" value="C:spliceosomal complex"/>
    <property type="evidence" value="ECO:0007669"/>
    <property type="project" value="UniProtKB-KW"/>
</dbReference>
<name>A0A9D3MSI7_ANGAN</name>
<keyword evidence="6" id="KW-0747">Spliceosome</keyword>
<accession>A0A9D3MSI7</accession>
<evidence type="ECO:0000256" key="7">
    <source>
        <dbReference type="ARBA" id="ARBA00023187"/>
    </source>
</evidence>
<evidence type="ECO:0000313" key="13">
    <source>
        <dbReference type="Proteomes" id="UP001044222"/>
    </source>
</evidence>
<protein>
    <recommendedName>
        <fullName evidence="9">U5 small nuclear ribonucleoprotein TSSC4</fullName>
    </recommendedName>
</protein>
<evidence type="ECO:0000256" key="4">
    <source>
        <dbReference type="ARBA" id="ARBA00022490"/>
    </source>
</evidence>
<keyword evidence="4" id="KW-0963">Cytoplasm</keyword>
<evidence type="ECO:0000256" key="6">
    <source>
        <dbReference type="ARBA" id="ARBA00022728"/>
    </source>
</evidence>
<dbReference type="GO" id="GO:0008380">
    <property type="term" value="P:RNA splicing"/>
    <property type="evidence" value="ECO:0007669"/>
    <property type="project" value="UniProtKB-KW"/>
</dbReference>
<feature type="region of interest" description="Disordered" evidence="11">
    <location>
        <begin position="199"/>
        <end position="317"/>
    </location>
</feature>
<keyword evidence="5" id="KW-0507">mRNA processing</keyword>
<comment type="caution">
    <text evidence="12">The sequence shown here is derived from an EMBL/GenBank/DDBJ whole genome shotgun (WGS) entry which is preliminary data.</text>
</comment>
<evidence type="ECO:0000256" key="5">
    <source>
        <dbReference type="ARBA" id="ARBA00022664"/>
    </source>
</evidence>
<dbReference type="EMBL" id="JAFIRN010000003">
    <property type="protein sequence ID" value="KAG5853146.1"/>
    <property type="molecule type" value="Genomic_DNA"/>
</dbReference>
<reference evidence="12" key="1">
    <citation type="submission" date="2021-01" db="EMBL/GenBank/DDBJ databases">
        <title>A chromosome-scale assembly of European eel, Anguilla anguilla.</title>
        <authorList>
            <person name="Henkel C."/>
            <person name="Jong-Raadsen S.A."/>
            <person name="Dufour S."/>
            <person name="Weltzien F.-A."/>
            <person name="Palstra A.P."/>
            <person name="Pelster B."/>
            <person name="Spaink H.P."/>
            <person name="Van Den Thillart G.E."/>
            <person name="Jansen H."/>
            <person name="Zahm M."/>
            <person name="Klopp C."/>
            <person name="Cedric C."/>
            <person name="Louis A."/>
            <person name="Berthelot C."/>
            <person name="Parey E."/>
            <person name="Roest Crollius H."/>
            <person name="Montfort J."/>
            <person name="Robinson-Rechavi M."/>
            <person name="Bucao C."/>
            <person name="Bouchez O."/>
            <person name="Gislard M."/>
            <person name="Lluch J."/>
            <person name="Milhes M."/>
            <person name="Lampietro C."/>
            <person name="Lopez Roques C."/>
            <person name="Donnadieu C."/>
            <person name="Braasch I."/>
            <person name="Desvignes T."/>
            <person name="Postlethwait J."/>
            <person name="Bobe J."/>
            <person name="Guiguen Y."/>
            <person name="Dirks R."/>
        </authorList>
    </citation>
    <scope>NUCLEOTIDE SEQUENCE</scope>
    <source>
        <strain evidence="12">Tag_6206</strain>
        <tissue evidence="12">Liver</tissue>
    </source>
</reference>
<comment type="function">
    <text evidence="10">Protein associated with the U5 snRNP, during its maturation and its post-splicing recycling and which is required for spliceosomal tri-snRNP complex assembly in the nucleus. Has a molecular sequestering activity and transiently hinders SNRNP200 binding sites for constitutive splicing factors that intervene later during the assembly of the spliceosome and splicing. Together with its molecular sequestering activity, may also function as a molecular adapter and placeholder, coordinating the assembly of the U5 snRNP and its association with the U4/U6 di-snRNP.</text>
</comment>
<feature type="compositionally biased region" description="Basic and acidic residues" evidence="11">
    <location>
        <begin position="225"/>
        <end position="250"/>
    </location>
</feature>
<organism evidence="12 13">
    <name type="scientific">Anguilla anguilla</name>
    <name type="common">European freshwater eel</name>
    <name type="synonym">Muraena anguilla</name>
    <dbReference type="NCBI Taxonomy" id="7936"/>
    <lineage>
        <taxon>Eukaryota</taxon>
        <taxon>Metazoa</taxon>
        <taxon>Chordata</taxon>
        <taxon>Craniata</taxon>
        <taxon>Vertebrata</taxon>
        <taxon>Euteleostomi</taxon>
        <taxon>Actinopterygii</taxon>
        <taxon>Neopterygii</taxon>
        <taxon>Teleostei</taxon>
        <taxon>Anguilliformes</taxon>
        <taxon>Anguillidae</taxon>
        <taxon>Anguilla</taxon>
    </lineage>
</organism>
<feature type="compositionally biased region" description="Low complexity" evidence="11">
    <location>
        <begin position="17"/>
        <end position="30"/>
    </location>
</feature>
<dbReference type="PANTHER" id="PTHR13445:SF3">
    <property type="entry name" value="U5 SMALL NUCLEAR RIBONUCLEOPROTEIN TSSC4"/>
    <property type="match status" value="1"/>
</dbReference>
<comment type="similarity">
    <text evidence="3">Belongs to the TSSC4 family.</text>
</comment>